<dbReference type="Pfam" id="PF22570">
    <property type="entry name" value="LiaF-TM"/>
    <property type="match status" value="1"/>
</dbReference>
<protein>
    <recommendedName>
        <fullName evidence="3">LiaF transmembrane domain-containing protein</fullName>
    </recommendedName>
</protein>
<reference evidence="5" key="1">
    <citation type="submission" date="2016-04" db="EMBL/GenBank/DDBJ databases">
        <authorList>
            <person name="Chen L."/>
            <person name="Zhuang W."/>
            <person name="Wang G."/>
        </authorList>
    </citation>
    <scope>NUCLEOTIDE SEQUENCE [LARGE SCALE GENOMIC DNA]</scope>
    <source>
        <strain evidence="5">17621</strain>
    </source>
</reference>
<evidence type="ECO:0000256" key="2">
    <source>
        <dbReference type="SAM" id="Phobius"/>
    </source>
</evidence>
<dbReference type="InterPro" id="IPR054331">
    <property type="entry name" value="LiaF_TM"/>
</dbReference>
<feature type="domain" description="LiaF transmembrane" evidence="3">
    <location>
        <begin position="33"/>
        <end position="126"/>
    </location>
</feature>
<dbReference type="PANTHER" id="PTHR40763">
    <property type="entry name" value="MEMBRANE PROTEIN-RELATED"/>
    <property type="match status" value="1"/>
</dbReference>
<comment type="caution">
    <text evidence="4">The sequence shown here is derived from an EMBL/GenBank/DDBJ whole genome shotgun (WGS) entry which is preliminary data.</text>
</comment>
<feature type="compositionally biased region" description="Low complexity" evidence="1">
    <location>
        <begin position="189"/>
        <end position="201"/>
    </location>
</feature>
<feature type="transmembrane region" description="Helical" evidence="2">
    <location>
        <begin position="58"/>
        <end position="74"/>
    </location>
</feature>
<dbReference type="Proteomes" id="UP000192610">
    <property type="component" value="Unassembled WGS sequence"/>
</dbReference>
<dbReference type="RefSeq" id="WP_081199704.1">
    <property type="nucleotide sequence ID" value="NZ_FOCZ01000001.1"/>
</dbReference>
<sequence>MRDKSLRDQRKAFRRENRKAFLRKRKRSGSVLAGLLLMCVGSLLLARAFGFPFPEWMFTWPMIIIAFGLLAGAGNAFRDPGWIVISGVGTVFLLQKIWPNMSIYMFLWPILIIVLGFIILVAPRRHRMWHDRWAKFKEMKEAEGWGKDEWRNWAEKKDWRRNEWKNWAHNQGWQNTPQAENIQADPLAENPNTENSTPNNPDSQGGSFDNWVEAVTVFGNIKKRVYSKNFKGGDVVSIFGGVEINLTQADFNGAITIEMTQIFSGAKLIIPPHWQIRSEMIAIFGGIEDKRPPQAHYDENKVLILNGTTFFGGLEIKSY</sequence>
<name>A0A1V9EY22_9BACT</name>
<dbReference type="EMBL" id="LVXG01000012">
    <property type="protein sequence ID" value="OQP51041.1"/>
    <property type="molecule type" value="Genomic_DNA"/>
</dbReference>
<dbReference type="SUPFAM" id="SSF103473">
    <property type="entry name" value="MFS general substrate transporter"/>
    <property type="match status" value="1"/>
</dbReference>
<dbReference type="STRING" id="354355.SAMN05660816_00076"/>
<dbReference type="InterPro" id="IPR036259">
    <property type="entry name" value="MFS_trans_sf"/>
</dbReference>
<feature type="transmembrane region" description="Helical" evidence="2">
    <location>
        <begin position="81"/>
        <end position="98"/>
    </location>
</feature>
<evidence type="ECO:0000313" key="5">
    <source>
        <dbReference type="Proteomes" id="UP000192610"/>
    </source>
</evidence>
<feature type="region of interest" description="Disordered" evidence="1">
    <location>
        <begin position="186"/>
        <end position="206"/>
    </location>
</feature>
<dbReference type="OrthoDB" id="129627at2"/>
<organism evidence="4 5">
    <name type="scientific">Niastella yeongjuensis</name>
    <dbReference type="NCBI Taxonomy" id="354355"/>
    <lineage>
        <taxon>Bacteria</taxon>
        <taxon>Pseudomonadati</taxon>
        <taxon>Bacteroidota</taxon>
        <taxon>Chitinophagia</taxon>
        <taxon>Chitinophagales</taxon>
        <taxon>Chitinophagaceae</taxon>
        <taxon>Niastella</taxon>
    </lineage>
</organism>
<proteinExistence type="predicted"/>
<keyword evidence="5" id="KW-1185">Reference proteome</keyword>
<keyword evidence="2" id="KW-1133">Transmembrane helix</keyword>
<accession>A0A1V9EY22</accession>
<evidence type="ECO:0000259" key="3">
    <source>
        <dbReference type="Pfam" id="PF22570"/>
    </source>
</evidence>
<evidence type="ECO:0000313" key="4">
    <source>
        <dbReference type="EMBL" id="OQP51041.1"/>
    </source>
</evidence>
<feature type="transmembrane region" description="Helical" evidence="2">
    <location>
        <begin position="104"/>
        <end position="122"/>
    </location>
</feature>
<evidence type="ECO:0000256" key="1">
    <source>
        <dbReference type="SAM" id="MobiDB-lite"/>
    </source>
</evidence>
<dbReference type="AlphaFoldDB" id="A0A1V9EY22"/>
<dbReference type="PANTHER" id="PTHR40763:SF5">
    <property type="entry name" value="MEMBRANE PROTEIN"/>
    <property type="match status" value="1"/>
</dbReference>
<keyword evidence="2" id="KW-0472">Membrane</keyword>
<keyword evidence="2" id="KW-0812">Transmembrane</keyword>
<gene>
    <name evidence="4" type="ORF">A4H97_04290</name>
</gene>